<evidence type="ECO:0000256" key="1">
    <source>
        <dbReference type="ARBA" id="ARBA00004613"/>
    </source>
</evidence>
<proteinExistence type="predicted"/>
<keyword evidence="2" id="KW-0964">Secreted</keyword>
<keyword evidence="4" id="KW-0325">Glycoprotein</keyword>
<reference evidence="8" key="1">
    <citation type="submission" date="2023-01" db="EMBL/GenBank/DDBJ databases">
        <title>Key to firefly adult light organ development and bioluminescence: homeobox transcription factors regulate luciferase expression and transportation to peroxisome.</title>
        <authorList>
            <person name="Fu X."/>
        </authorList>
    </citation>
    <scope>NUCLEOTIDE SEQUENCE [LARGE SCALE GENOMIC DNA]</scope>
</reference>
<dbReference type="GO" id="GO:0030431">
    <property type="term" value="P:sleep"/>
    <property type="evidence" value="ECO:0007669"/>
    <property type="project" value="InterPro"/>
</dbReference>
<dbReference type="InterPro" id="IPR029277">
    <property type="entry name" value="SVWC_dom"/>
</dbReference>
<evidence type="ECO:0000256" key="3">
    <source>
        <dbReference type="ARBA" id="ARBA00022729"/>
    </source>
</evidence>
<evidence type="ECO:0000259" key="6">
    <source>
        <dbReference type="SMART" id="SM01318"/>
    </source>
</evidence>
<gene>
    <name evidence="7" type="ORF">RN001_013011</name>
</gene>
<dbReference type="SMART" id="SM01318">
    <property type="entry name" value="SVWC"/>
    <property type="match status" value="1"/>
</dbReference>
<dbReference type="GO" id="GO:0032222">
    <property type="term" value="P:regulation of synaptic transmission, cholinergic"/>
    <property type="evidence" value="ECO:0007669"/>
    <property type="project" value="InterPro"/>
</dbReference>
<evidence type="ECO:0000256" key="5">
    <source>
        <dbReference type="SAM" id="SignalP"/>
    </source>
</evidence>
<evidence type="ECO:0000313" key="7">
    <source>
        <dbReference type="EMBL" id="KAK4873651.1"/>
    </source>
</evidence>
<sequence>MNTTCVLPIVLVVFVLNFVKVNGIKCFQCNSVEHPGCEDLTTEDLNSPYLKDCVENHSNSTPFCRKTKYIILDKEGFLRISRECGWILHRDNTTRCYDVDTDFKYEISLTNMSRALIYVFLACVCVGLFRNVEAFGQFCEESGIQFKKGETITVPGECVSFTCEEPGVNLMVGKRCEEKKSIGGCKVEPGDDSKEFPDCCPKLIC</sequence>
<feature type="chain" id="PRO_5042954645" description="Single domain-containing protein" evidence="5">
    <location>
        <begin position="24"/>
        <end position="205"/>
    </location>
</feature>
<evidence type="ECO:0000256" key="4">
    <source>
        <dbReference type="ARBA" id="ARBA00023180"/>
    </source>
</evidence>
<dbReference type="GO" id="GO:0005576">
    <property type="term" value="C:extracellular region"/>
    <property type="evidence" value="ECO:0007669"/>
    <property type="project" value="UniProtKB-SubCell"/>
</dbReference>
<dbReference type="AlphaFoldDB" id="A0AAN7P3S3"/>
<organism evidence="7 8">
    <name type="scientific">Aquatica leii</name>
    <dbReference type="NCBI Taxonomy" id="1421715"/>
    <lineage>
        <taxon>Eukaryota</taxon>
        <taxon>Metazoa</taxon>
        <taxon>Ecdysozoa</taxon>
        <taxon>Arthropoda</taxon>
        <taxon>Hexapoda</taxon>
        <taxon>Insecta</taxon>
        <taxon>Pterygota</taxon>
        <taxon>Neoptera</taxon>
        <taxon>Endopterygota</taxon>
        <taxon>Coleoptera</taxon>
        <taxon>Polyphaga</taxon>
        <taxon>Elateriformia</taxon>
        <taxon>Elateroidea</taxon>
        <taxon>Lampyridae</taxon>
        <taxon>Luciolinae</taxon>
        <taxon>Aquatica</taxon>
    </lineage>
</organism>
<accession>A0AAN7P3S3</accession>
<keyword evidence="3 5" id="KW-0732">Signal</keyword>
<name>A0AAN7P3S3_9COLE</name>
<dbReference type="Pfam" id="PF15430">
    <property type="entry name" value="SVWC"/>
    <property type="match status" value="1"/>
</dbReference>
<protein>
    <recommendedName>
        <fullName evidence="6">Single domain-containing protein</fullName>
    </recommendedName>
</protein>
<dbReference type="EMBL" id="JARPUR010000006">
    <property type="protein sequence ID" value="KAK4873651.1"/>
    <property type="molecule type" value="Genomic_DNA"/>
</dbReference>
<feature type="signal peptide" evidence="5">
    <location>
        <begin position="1"/>
        <end position="23"/>
    </location>
</feature>
<dbReference type="InterPro" id="IPR031424">
    <property type="entry name" value="QVR-like"/>
</dbReference>
<dbReference type="Proteomes" id="UP001353858">
    <property type="component" value="Unassembled WGS sequence"/>
</dbReference>
<evidence type="ECO:0000313" key="8">
    <source>
        <dbReference type="Proteomes" id="UP001353858"/>
    </source>
</evidence>
<evidence type="ECO:0000256" key="2">
    <source>
        <dbReference type="ARBA" id="ARBA00022525"/>
    </source>
</evidence>
<keyword evidence="8" id="KW-1185">Reference proteome</keyword>
<comment type="subcellular location">
    <subcellularLocation>
        <location evidence="1">Secreted</location>
    </subcellularLocation>
</comment>
<comment type="caution">
    <text evidence="7">The sequence shown here is derived from an EMBL/GenBank/DDBJ whole genome shotgun (WGS) entry which is preliminary data.</text>
</comment>
<feature type="domain" description="Single" evidence="6">
    <location>
        <begin position="139"/>
        <end position="205"/>
    </location>
</feature>
<dbReference type="Pfam" id="PF17064">
    <property type="entry name" value="QVR"/>
    <property type="match status" value="1"/>
</dbReference>